<protein>
    <recommendedName>
        <fullName evidence="5">TrbC/VIRB2 family protein</fullName>
    </recommendedName>
</protein>
<dbReference type="Proteomes" id="UP000184465">
    <property type="component" value="Unassembled WGS sequence"/>
</dbReference>
<dbReference type="OrthoDB" id="9928582at2"/>
<keyword evidence="1" id="KW-0472">Membrane</keyword>
<gene>
    <name evidence="3" type="ORF">SAMN02745912_03413</name>
</gene>
<evidence type="ECO:0000313" key="4">
    <source>
        <dbReference type="Proteomes" id="UP000184465"/>
    </source>
</evidence>
<accession>A0A1M6SRS6</accession>
<sequence length="104" mass="11873">MKNMKRLIKNKNKLRKIIVLSLLMCSVFTTIVFADPIDNFADYANQRIATIFLVIVAFYVTKNIAKNATNKLIGFILIAILGGILVYKPEFIEKGADWVYNILF</sequence>
<feature type="signal peptide" evidence="2">
    <location>
        <begin position="1"/>
        <end position="34"/>
    </location>
</feature>
<evidence type="ECO:0008006" key="5">
    <source>
        <dbReference type="Google" id="ProtNLM"/>
    </source>
</evidence>
<proteinExistence type="predicted"/>
<evidence type="ECO:0000256" key="1">
    <source>
        <dbReference type="SAM" id="Phobius"/>
    </source>
</evidence>
<keyword evidence="1" id="KW-1133">Transmembrane helix</keyword>
<dbReference type="RefSeq" id="WP_073152847.1">
    <property type="nucleotide sequence ID" value="NZ_FRAG01000068.1"/>
</dbReference>
<feature type="transmembrane region" description="Helical" evidence="1">
    <location>
        <begin position="72"/>
        <end position="89"/>
    </location>
</feature>
<feature type="chain" id="PRO_5012816453" description="TrbC/VIRB2 family protein" evidence="2">
    <location>
        <begin position="35"/>
        <end position="104"/>
    </location>
</feature>
<keyword evidence="1" id="KW-0812">Transmembrane</keyword>
<evidence type="ECO:0000256" key="2">
    <source>
        <dbReference type="SAM" id="SignalP"/>
    </source>
</evidence>
<keyword evidence="4" id="KW-1185">Reference proteome</keyword>
<name>A0A1M6SRS6_PARC5</name>
<dbReference type="AlphaFoldDB" id="A0A1M6SRS6"/>
<organism evidence="3 4">
    <name type="scientific">Paramaledivibacter caminithermalis (strain DSM 15212 / CIP 107654 / DViRD3)</name>
    <name type="common">Clostridium caminithermale</name>
    <dbReference type="NCBI Taxonomy" id="1121301"/>
    <lineage>
        <taxon>Bacteria</taxon>
        <taxon>Bacillati</taxon>
        <taxon>Bacillota</taxon>
        <taxon>Clostridia</taxon>
        <taxon>Peptostreptococcales</taxon>
        <taxon>Caminicellaceae</taxon>
        <taxon>Paramaledivibacter</taxon>
    </lineage>
</organism>
<evidence type="ECO:0000313" key="3">
    <source>
        <dbReference type="EMBL" id="SHK47423.1"/>
    </source>
</evidence>
<keyword evidence="2" id="KW-0732">Signal</keyword>
<dbReference type="STRING" id="1121301.SAMN02745912_03413"/>
<dbReference type="EMBL" id="FRAG01000068">
    <property type="protein sequence ID" value="SHK47423.1"/>
    <property type="molecule type" value="Genomic_DNA"/>
</dbReference>
<reference evidence="3 4" key="1">
    <citation type="submission" date="2016-11" db="EMBL/GenBank/DDBJ databases">
        <authorList>
            <person name="Jaros S."/>
            <person name="Januszkiewicz K."/>
            <person name="Wedrychowicz H."/>
        </authorList>
    </citation>
    <scope>NUCLEOTIDE SEQUENCE [LARGE SCALE GENOMIC DNA]</scope>
    <source>
        <strain evidence="3 4">DSM 15212</strain>
    </source>
</reference>
<feature type="transmembrane region" description="Helical" evidence="1">
    <location>
        <begin position="44"/>
        <end position="60"/>
    </location>
</feature>